<evidence type="ECO:0008006" key="3">
    <source>
        <dbReference type="Google" id="ProtNLM"/>
    </source>
</evidence>
<gene>
    <name evidence="1" type="ORF">SE18_10910</name>
</gene>
<sequence>MWLNYGISDERGLVHISDTPRGRSDLHCPYCHTILIAKKGHMLAHHFAHDGPTCNPANRTTELPILPFFHSFTLHLTPKLLDQLEAFKDGRRSATHWLQQEHLIRYNEFTQRHELTKLGQIPFGMLSVNLFSQVHDARLADHHDQMDWWLHKAWKEGNPVAIADAKTDLMLYRAQWQRVLQCALYVVEIQTDTDRFYKVGMTSRPIEERIVEIQATIKPHIGAATIKPLGVFPQRGHVEPYVKFKYAGQRRAIGNFTEYFDFADLKATLRDLRRMPTKVLSDLEQSIVDGMPSLTMQAMVQAQLEQELAAQRAAQIAYHREQTKAGMEAARQAGVHVGRPKGSRQVNAVLLAKPSSQAIIQFLHAGMSLRATAAAAGAAVNTVRKVKAALEEIDRLDKMDTATE</sequence>
<name>A0A0N8GRV6_9CHLR</name>
<dbReference type="Proteomes" id="UP000050277">
    <property type="component" value="Unassembled WGS sequence"/>
</dbReference>
<comment type="caution">
    <text evidence="1">The sequence shown here is derived from an EMBL/GenBank/DDBJ whole genome shotgun (WGS) entry which is preliminary data.</text>
</comment>
<dbReference type="RefSeq" id="WP_054534486.1">
    <property type="nucleotide sequence ID" value="NZ_LGKP01000018.1"/>
</dbReference>
<evidence type="ECO:0000313" key="2">
    <source>
        <dbReference type="Proteomes" id="UP000050277"/>
    </source>
</evidence>
<organism evidence="1 2">
    <name type="scientific">Herpetosiphon geysericola</name>
    <dbReference type="NCBI Taxonomy" id="70996"/>
    <lineage>
        <taxon>Bacteria</taxon>
        <taxon>Bacillati</taxon>
        <taxon>Chloroflexota</taxon>
        <taxon>Chloroflexia</taxon>
        <taxon>Herpetosiphonales</taxon>
        <taxon>Herpetosiphonaceae</taxon>
        <taxon>Herpetosiphon</taxon>
    </lineage>
</organism>
<keyword evidence="2" id="KW-1185">Reference proteome</keyword>
<protein>
    <recommendedName>
        <fullName evidence="3">GIY-YIG nuclease family protein</fullName>
    </recommendedName>
</protein>
<dbReference type="EMBL" id="LGKP01000018">
    <property type="protein sequence ID" value="KPL87562.1"/>
    <property type="molecule type" value="Genomic_DNA"/>
</dbReference>
<accession>A0A0N8GRV6</accession>
<reference evidence="1 2" key="1">
    <citation type="submission" date="2015-07" db="EMBL/GenBank/DDBJ databases">
        <title>Whole genome sequence of Herpetosiphon geysericola DSM 7119.</title>
        <authorList>
            <person name="Hemp J."/>
            <person name="Ward L.M."/>
            <person name="Pace L.A."/>
            <person name="Fischer W.W."/>
        </authorList>
    </citation>
    <scope>NUCLEOTIDE SEQUENCE [LARGE SCALE GENOMIC DNA]</scope>
    <source>
        <strain evidence="1 2">DSM 7119</strain>
    </source>
</reference>
<dbReference type="OrthoDB" id="1490774at2"/>
<evidence type="ECO:0000313" key="1">
    <source>
        <dbReference type="EMBL" id="KPL87562.1"/>
    </source>
</evidence>
<proteinExistence type="predicted"/>
<dbReference type="AlphaFoldDB" id="A0A0N8GRV6"/>